<reference evidence="6 7" key="1">
    <citation type="submission" date="2015-01" db="EMBL/GenBank/DDBJ databases">
        <title>The Genome Sequence of Exophiala xenobiotica CBS118157.</title>
        <authorList>
            <consortium name="The Broad Institute Genomics Platform"/>
            <person name="Cuomo C."/>
            <person name="de Hoog S."/>
            <person name="Gorbushina A."/>
            <person name="Stielow B."/>
            <person name="Teixiera M."/>
            <person name="Abouelleil A."/>
            <person name="Chapman S.B."/>
            <person name="Priest M."/>
            <person name="Young S.K."/>
            <person name="Wortman J."/>
            <person name="Nusbaum C."/>
            <person name="Birren B."/>
        </authorList>
    </citation>
    <scope>NUCLEOTIDE SEQUENCE [LARGE SCALE GENOMIC DNA]</scope>
    <source>
        <strain evidence="6 7">CBS 118157</strain>
    </source>
</reference>
<evidence type="ECO:0000256" key="3">
    <source>
        <dbReference type="ARBA" id="ARBA00023163"/>
    </source>
</evidence>
<keyword evidence="1" id="KW-0805">Transcription regulation</keyword>
<dbReference type="OrthoDB" id="4113635at2759"/>
<accession>A0A0D2EZM2</accession>
<proteinExistence type="predicted"/>
<evidence type="ECO:0000259" key="5">
    <source>
        <dbReference type="PROSITE" id="PS50048"/>
    </source>
</evidence>
<dbReference type="Proteomes" id="UP000054342">
    <property type="component" value="Unassembled WGS sequence"/>
</dbReference>
<dbReference type="PROSITE" id="PS50048">
    <property type="entry name" value="ZN2_CY6_FUNGAL_2"/>
    <property type="match status" value="1"/>
</dbReference>
<feature type="domain" description="Zn(2)-C6 fungal-type" evidence="5">
    <location>
        <begin position="10"/>
        <end position="38"/>
    </location>
</feature>
<dbReference type="EMBL" id="KN847321">
    <property type="protein sequence ID" value="KIW53194.1"/>
    <property type="molecule type" value="Genomic_DNA"/>
</dbReference>
<sequence>MVYRGKPSRGCENCRKRKIRCDRAPDGCLNCSLASFRCPRYRNETDLLFRDEREHTIRRVEAHIKKKETNGSFSSTNHDVSRVSSTELSSIPFASGQSQSVAQHPRSLRYYDFGARGMPSGSPYDSSRLILEMSNDFFHLHYTIHTPDSHQYVPARSNTSRVTPDGVLTACMRSVGGIGLSSTHNHVDYEMTTQQMYGSSIRMVNVLLQDPRSAKDDKTLLAVLLLSYFEEMNLRLPCDIAAKEAHILGGLSLLRYRGIKQLQTPSEIRLFAQLTSCLTNYCVQYRVRLPQEIAELTECATLHVERDISWHVFQTKVKFTHFYVQTISTPVVDPHTVLERALEFDRAFADTKKYMKPGWTYKAMQTSGEREVIIDGCYHIYDNYFAATVWNDMRGYRMLANRLVFELTRHLLATTHHNTDKLRKQFHGAETSIQQLQREILATVPQHLGMVSKSSPEVGGALQSKQSTTPRFLWTAFNSTNYNPAKGAGNVNTMPLTRIFGGCLLPFSLYLVDLVDTGGSKSLAEPTMRILRTVANYLGVRQAAFYAGEIQKRQGGKSNLLKFDGDDI</sequence>
<dbReference type="GO" id="GO:0008270">
    <property type="term" value="F:zinc ion binding"/>
    <property type="evidence" value="ECO:0007669"/>
    <property type="project" value="InterPro"/>
</dbReference>
<dbReference type="Pfam" id="PF00172">
    <property type="entry name" value="Zn_clus"/>
    <property type="match status" value="1"/>
</dbReference>
<evidence type="ECO:0000256" key="2">
    <source>
        <dbReference type="ARBA" id="ARBA00023125"/>
    </source>
</evidence>
<dbReference type="HOGENOM" id="CLU_013866_5_1_1"/>
<dbReference type="SUPFAM" id="SSF57701">
    <property type="entry name" value="Zn2/Cys6 DNA-binding domain"/>
    <property type="match status" value="1"/>
</dbReference>
<protein>
    <recommendedName>
        <fullName evidence="5">Zn(2)-C6 fungal-type domain-containing protein</fullName>
    </recommendedName>
</protein>
<dbReference type="CDD" id="cd00067">
    <property type="entry name" value="GAL4"/>
    <property type="match status" value="1"/>
</dbReference>
<dbReference type="PANTHER" id="PTHR38791">
    <property type="entry name" value="ZN(II)2CYS6 TRANSCRIPTION FACTOR (EUROFUNG)-RELATED-RELATED"/>
    <property type="match status" value="1"/>
</dbReference>
<name>A0A0D2EZM2_9EURO</name>
<dbReference type="SMART" id="SM00066">
    <property type="entry name" value="GAL4"/>
    <property type="match status" value="1"/>
</dbReference>
<dbReference type="RefSeq" id="XP_013313778.1">
    <property type="nucleotide sequence ID" value="XM_013458324.1"/>
</dbReference>
<dbReference type="InterPro" id="IPR001138">
    <property type="entry name" value="Zn2Cys6_DnaBD"/>
</dbReference>
<dbReference type="InterPro" id="IPR036864">
    <property type="entry name" value="Zn2-C6_fun-type_DNA-bd_sf"/>
</dbReference>
<organism evidence="6 7">
    <name type="scientific">Exophiala xenobiotica</name>
    <dbReference type="NCBI Taxonomy" id="348802"/>
    <lineage>
        <taxon>Eukaryota</taxon>
        <taxon>Fungi</taxon>
        <taxon>Dikarya</taxon>
        <taxon>Ascomycota</taxon>
        <taxon>Pezizomycotina</taxon>
        <taxon>Eurotiomycetes</taxon>
        <taxon>Chaetothyriomycetidae</taxon>
        <taxon>Chaetothyriales</taxon>
        <taxon>Herpotrichiellaceae</taxon>
        <taxon>Exophiala</taxon>
    </lineage>
</organism>
<keyword evidence="2" id="KW-0238">DNA-binding</keyword>
<dbReference type="AlphaFoldDB" id="A0A0D2EZM2"/>
<evidence type="ECO:0000256" key="4">
    <source>
        <dbReference type="ARBA" id="ARBA00023242"/>
    </source>
</evidence>
<dbReference type="InterPro" id="IPR053175">
    <property type="entry name" value="DHMBA_Reg_Transcription_Factor"/>
</dbReference>
<gene>
    <name evidence="6" type="ORF">PV05_08786</name>
</gene>
<dbReference type="PROSITE" id="PS00463">
    <property type="entry name" value="ZN2_CY6_FUNGAL_1"/>
    <property type="match status" value="1"/>
</dbReference>
<evidence type="ECO:0000313" key="7">
    <source>
        <dbReference type="Proteomes" id="UP000054342"/>
    </source>
</evidence>
<keyword evidence="7" id="KW-1185">Reference proteome</keyword>
<dbReference type="Gene3D" id="4.10.240.10">
    <property type="entry name" value="Zn(2)-C6 fungal-type DNA-binding domain"/>
    <property type="match status" value="1"/>
</dbReference>
<keyword evidence="3" id="KW-0804">Transcription</keyword>
<keyword evidence="4" id="KW-0539">Nucleus</keyword>
<dbReference type="GO" id="GO:0000981">
    <property type="term" value="F:DNA-binding transcription factor activity, RNA polymerase II-specific"/>
    <property type="evidence" value="ECO:0007669"/>
    <property type="project" value="InterPro"/>
</dbReference>
<dbReference type="GO" id="GO:0003677">
    <property type="term" value="F:DNA binding"/>
    <property type="evidence" value="ECO:0007669"/>
    <property type="project" value="UniProtKB-KW"/>
</dbReference>
<evidence type="ECO:0000256" key="1">
    <source>
        <dbReference type="ARBA" id="ARBA00023015"/>
    </source>
</evidence>
<dbReference type="GeneID" id="25330694"/>
<evidence type="ECO:0000313" key="6">
    <source>
        <dbReference type="EMBL" id="KIW53194.1"/>
    </source>
</evidence>
<dbReference type="STRING" id="348802.A0A0D2EZM2"/>